<dbReference type="SUPFAM" id="SSF117130">
    <property type="entry name" value="CsrA-like"/>
    <property type="match status" value="1"/>
</dbReference>
<keyword evidence="3 5" id="KW-0694">RNA-binding</keyword>
<dbReference type="Gene3D" id="2.60.40.4380">
    <property type="entry name" value="Translational regulator CsrA"/>
    <property type="match status" value="1"/>
</dbReference>
<evidence type="ECO:0000256" key="2">
    <source>
        <dbReference type="ARBA" id="ARBA00022845"/>
    </source>
</evidence>
<dbReference type="GO" id="GO:0006402">
    <property type="term" value="P:mRNA catabolic process"/>
    <property type="evidence" value="ECO:0007669"/>
    <property type="project" value="InterPro"/>
</dbReference>
<dbReference type="EMBL" id="QNRF01000010">
    <property type="protein sequence ID" value="RBO79899.1"/>
    <property type="molecule type" value="Genomic_DNA"/>
</dbReference>
<comment type="caution">
    <text evidence="6">The sequence shown here is derived from an EMBL/GenBank/DDBJ whole genome shotgun (WGS) entry which is preliminary data.</text>
</comment>
<protein>
    <recommendedName>
        <fullName evidence="5">Translational regulator CsrA</fullName>
    </recommendedName>
    <alternativeName>
        <fullName evidence="5">Carbon storage regulator</fullName>
    </alternativeName>
</protein>
<organism evidence="6 7">
    <name type="scientific">Marinomonas aquiplantarum</name>
    <dbReference type="NCBI Taxonomy" id="491951"/>
    <lineage>
        <taxon>Bacteria</taxon>
        <taxon>Pseudomonadati</taxon>
        <taxon>Pseudomonadota</taxon>
        <taxon>Gammaproteobacteria</taxon>
        <taxon>Oceanospirillales</taxon>
        <taxon>Oceanospirillaceae</taxon>
        <taxon>Marinomonas</taxon>
    </lineage>
</organism>
<dbReference type="Pfam" id="PF02599">
    <property type="entry name" value="CsrA"/>
    <property type="match status" value="1"/>
</dbReference>
<keyword evidence="5" id="KW-0678">Repressor</keyword>
<evidence type="ECO:0000256" key="5">
    <source>
        <dbReference type="HAMAP-Rule" id="MF_00167"/>
    </source>
</evidence>
<keyword evidence="4 5" id="KW-0010">Activator</keyword>
<evidence type="ECO:0000313" key="6">
    <source>
        <dbReference type="EMBL" id="RBO79899.1"/>
    </source>
</evidence>
<dbReference type="Proteomes" id="UP000252086">
    <property type="component" value="Unassembled WGS sequence"/>
</dbReference>
<keyword evidence="2 5" id="KW-0810">Translation regulation</keyword>
<evidence type="ECO:0000256" key="4">
    <source>
        <dbReference type="ARBA" id="ARBA00023159"/>
    </source>
</evidence>
<dbReference type="GO" id="GO:0048027">
    <property type="term" value="F:mRNA 5'-UTR binding"/>
    <property type="evidence" value="ECO:0007669"/>
    <property type="project" value="UniProtKB-UniRule"/>
</dbReference>
<name>A0A366CUV8_9GAMM</name>
<dbReference type="NCBIfam" id="NF002469">
    <property type="entry name" value="PRK01712.1"/>
    <property type="match status" value="1"/>
</dbReference>
<evidence type="ECO:0000256" key="1">
    <source>
        <dbReference type="ARBA" id="ARBA00022490"/>
    </source>
</evidence>
<reference evidence="6 7" key="1">
    <citation type="submission" date="2018-06" db="EMBL/GenBank/DDBJ databases">
        <title>Genomic Encyclopedia of Type Strains, Phase III (KMG-III): the genomes of soil and plant-associated and newly described type strains.</title>
        <authorList>
            <person name="Whitman W."/>
        </authorList>
    </citation>
    <scope>NUCLEOTIDE SEQUENCE [LARGE SCALE GENOMIC DNA]</scope>
    <source>
        <strain evidence="6 7">CECT 7732</strain>
    </source>
</reference>
<evidence type="ECO:0000256" key="3">
    <source>
        <dbReference type="ARBA" id="ARBA00022884"/>
    </source>
</evidence>
<keyword evidence="7" id="KW-1185">Reference proteome</keyword>
<comment type="similarity">
    <text evidence="5">Belongs to the CsrA/RsmA family.</text>
</comment>
<dbReference type="RefSeq" id="WP_113875556.1">
    <property type="nucleotide sequence ID" value="NZ_QNRF01000010.1"/>
</dbReference>
<dbReference type="GO" id="GO:0005829">
    <property type="term" value="C:cytosol"/>
    <property type="evidence" value="ECO:0007669"/>
    <property type="project" value="TreeGrafter"/>
</dbReference>
<proteinExistence type="inferred from homology"/>
<dbReference type="InterPro" id="IPR036107">
    <property type="entry name" value="CsrA_sf"/>
</dbReference>
<accession>A0A366CUV8</accession>
<dbReference type="PANTHER" id="PTHR34984:SF1">
    <property type="entry name" value="CARBON STORAGE REGULATOR"/>
    <property type="match status" value="1"/>
</dbReference>
<dbReference type="GO" id="GO:0006109">
    <property type="term" value="P:regulation of carbohydrate metabolic process"/>
    <property type="evidence" value="ECO:0007669"/>
    <property type="project" value="UniProtKB-UniRule"/>
</dbReference>
<sequence length="65" mass="7514">MLILTRRINQTINIDSNIQVTILGIKGKHVRVGVSAPKDITVHREEIFKRIEAEKIKDDSQSYWP</sequence>
<evidence type="ECO:0000313" key="7">
    <source>
        <dbReference type="Proteomes" id="UP000252086"/>
    </source>
</evidence>
<comment type="subunit">
    <text evidence="5">Homodimer; the beta-strands of each monomer intercalate to form a hydrophobic core, while the alpha-helices form wings that extend away from the core.</text>
</comment>
<comment type="function">
    <text evidence="5">A key translational regulator that binds mRNA to regulate translation initiation and/or mRNA stability. Mediates global changes in gene expression, shifting from rapid growth to stress survival by linking envelope stress, the stringent response and the catabolite repression systems. Usually binds in the 5'-UTR; binding at or near the Shine-Dalgarno sequence prevents ribosome-binding, repressing translation, binding elsewhere in the 5'-UTR can activate translation and/or stabilize the mRNA. Its function is antagonized by small RNA(s).</text>
</comment>
<comment type="subcellular location">
    <subcellularLocation>
        <location evidence="5">Cytoplasm</location>
    </subcellularLocation>
</comment>
<dbReference type="GO" id="GO:0045948">
    <property type="term" value="P:positive regulation of translational initiation"/>
    <property type="evidence" value="ECO:0007669"/>
    <property type="project" value="UniProtKB-UniRule"/>
</dbReference>
<dbReference type="HAMAP" id="MF_00167">
    <property type="entry name" value="CsrA"/>
    <property type="match status" value="1"/>
</dbReference>
<dbReference type="NCBIfam" id="TIGR00202">
    <property type="entry name" value="csrA"/>
    <property type="match status" value="1"/>
</dbReference>
<dbReference type="InterPro" id="IPR003751">
    <property type="entry name" value="CsrA"/>
</dbReference>
<dbReference type="PANTHER" id="PTHR34984">
    <property type="entry name" value="CARBON STORAGE REGULATOR"/>
    <property type="match status" value="1"/>
</dbReference>
<dbReference type="GO" id="GO:0045947">
    <property type="term" value="P:negative regulation of translational initiation"/>
    <property type="evidence" value="ECO:0007669"/>
    <property type="project" value="UniProtKB-UniRule"/>
</dbReference>
<dbReference type="OrthoDB" id="9809061at2"/>
<gene>
    <name evidence="5" type="primary">csrA</name>
    <name evidence="6" type="ORF">DFP76_11078</name>
</gene>
<dbReference type="AlphaFoldDB" id="A0A366CUV8"/>
<keyword evidence="1 5" id="KW-0963">Cytoplasm</keyword>